<dbReference type="STRING" id="408074.SAMN05660909_05451"/>
<protein>
    <submittedName>
        <fullName evidence="3">Uncharacterized conserved protein YndB, AHSA1/START domain</fullName>
    </submittedName>
</protein>
<organism evidence="3 4">
    <name type="scientific">Chitinophaga terrae</name>
    <name type="common">ex Kim and Jung 2007</name>
    <dbReference type="NCBI Taxonomy" id="408074"/>
    <lineage>
        <taxon>Bacteria</taxon>
        <taxon>Pseudomonadati</taxon>
        <taxon>Bacteroidota</taxon>
        <taxon>Chitinophagia</taxon>
        <taxon>Chitinophagales</taxon>
        <taxon>Chitinophagaceae</taxon>
        <taxon>Chitinophaga</taxon>
    </lineage>
</organism>
<dbReference type="Gene3D" id="3.30.530.20">
    <property type="match status" value="1"/>
</dbReference>
<reference evidence="4" key="1">
    <citation type="submission" date="2016-10" db="EMBL/GenBank/DDBJ databases">
        <authorList>
            <person name="Varghese N."/>
            <person name="Submissions S."/>
        </authorList>
    </citation>
    <scope>NUCLEOTIDE SEQUENCE [LARGE SCALE GENOMIC DNA]</scope>
    <source>
        <strain evidence="4">DSM 23920</strain>
    </source>
</reference>
<dbReference type="InterPro" id="IPR023393">
    <property type="entry name" value="START-like_dom_sf"/>
</dbReference>
<dbReference type="AlphaFoldDB" id="A0A1H4GMB7"/>
<dbReference type="InterPro" id="IPR013538">
    <property type="entry name" value="ASHA1/2-like_C"/>
</dbReference>
<proteinExistence type="inferred from homology"/>
<dbReference type="CDD" id="cd08897">
    <property type="entry name" value="SRPBCC_CalC_Aha1-like_4"/>
    <property type="match status" value="1"/>
</dbReference>
<dbReference type="OrthoDB" id="384974at2"/>
<dbReference type="EMBL" id="FNRL01000044">
    <property type="protein sequence ID" value="SEB10150.1"/>
    <property type="molecule type" value="Genomic_DNA"/>
</dbReference>
<sequence length="141" mass="15947">MTTATKPTITIGTTINAPVEKVWAYYNTPEHIVNWNNASDDWHTPSSKNDLKVGGRFVHHMAAKDGSFSFDFSGTYEKVEANKLLEYVLDDTRRVTTTFEKQGNETVVTTVFEAEGTHSLEMQEAGWQAILNNFKKYVEAH</sequence>
<dbReference type="Pfam" id="PF08327">
    <property type="entry name" value="AHSA1"/>
    <property type="match status" value="1"/>
</dbReference>
<gene>
    <name evidence="3" type="ORF">SAMN05660909_05451</name>
</gene>
<dbReference type="RefSeq" id="WP_089766029.1">
    <property type="nucleotide sequence ID" value="NZ_BKAT01000067.1"/>
</dbReference>
<dbReference type="SUPFAM" id="SSF55961">
    <property type="entry name" value="Bet v1-like"/>
    <property type="match status" value="1"/>
</dbReference>
<evidence type="ECO:0000256" key="1">
    <source>
        <dbReference type="ARBA" id="ARBA00006817"/>
    </source>
</evidence>
<dbReference type="Proteomes" id="UP000199656">
    <property type="component" value="Unassembled WGS sequence"/>
</dbReference>
<name>A0A1H4GMB7_9BACT</name>
<keyword evidence="4" id="KW-1185">Reference proteome</keyword>
<feature type="domain" description="Activator of Hsp90 ATPase homologue 1/2-like C-terminal" evidence="2">
    <location>
        <begin position="16"/>
        <end position="139"/>
    </location>
</feature>
<accession>A0A1H4GMB7</accession>
<evidence type="ECO:0000259" key="2">
    <source>
        <dbReference type="Pfam" id="PF08327"/>
    </source>
</evidence>
<evidence type="ECO:0000313" key="3">
    <source>
        <dbReference type="EMBL" id="SEB10150.1"/>
    </source>
</evidence>
<comment type="similarity">
    <text evidence="1">Belongs to the AHA1 family.</text>
</comment>
<evidence type="ECO:0000313" key="4">
    <source>
        <dbReference type="Proteomes" id="UP000199656"/>
    </source>
</evidence>